<reference evidence="2 3" key="1">
    <citation type="submission" date="2018-06" db="EMBL/GenBank/DDBJ databases">
        <title>A transcriptomic atlas of mushroom development highlights an independent origin of complex multicellularity.</title>
        <authorList>
            <consortium name="DOE Joint Genome Institute"/>
            <person name="Krizsan K."/>
            <person name="Almasi E."/>
            <person name="Merenyi Z."/>
            <person name="Sahu N."/>
            <person name="Viragh M."/>
            <person name="Koszo T."/>
            <person name="Mondo S."/>
            <person name="Kiss B."/>
            <person name="Balint B."/>
            <person name="Kues U."/>
            <person name="Barry K."/>
            <person name="Hegedus J.C."/>
            <person name="Henrissat B."/>
            <person name="Johnson J."/>
            <person name="Lipzen A."/>
            <person name="Ohm R."/>
            <person name="Nagy I."/>
            <person name="Pangilinan J."/>
            <person name="Yan J."/>
            <person name="Xiong Y."/>
            <person name="Grigoriev I.V."/>
            <person name="Hibbett D.S."/>
            <person name="Nagy L.G."/>
        </authorList>
    </citation>
    <scope>NUCLEOTIDE SEQUENCE [LARGE SCALE GENOMIC DNA]</scope>
    <source>
        <strain evidence="2 3">SZMC22713</strain>
    </source>
</reference>
<evidence type="ECO:0000313" key="2">
    <source>
        <dbReference type="EMBL" id="TDL24754.1"/>
    </source>
</evidence>
<dbReference type="PANTHER" id="PTHR39605:SF1">
    <property type="entry name" value="MAJOR FACILITATOR SUPERFAMILY (MFS) PROFILE DOMAIN-CONTAINING PROTEIN"/>
    <property type="match status" value="1"/>
</dbReference>
<evidence type="ECO:0000256" key="1">
    <source>
        <dbReference type="SAM" id="Phobius"/>
    </source>
</evidence>
<keyword evidence="3" id="KW-1185">Reference proteome</keyword>
<dbReference type="OrthoDB" id="2550114at2759"/>
<accession>A0A4Y7QAY1</accession>
<feature type="transmembrane region" description="Helical" evidence="1">
    <location>
        <begin position="82"/>
        <end position="100"/>
    </location>
</feature>
<sequence>MGLGIGKLAILSLPLLLFPRFLLFLSVPDDGFDNRLTPLERFLSAQFGMFLVTIAITLVLYIPDTSVPIELRRRRDSLGHPLLGPLTGTSLIAAFVSYNTKTVGSLAFLFFLFTAIIGSWGMWVALFEGSSHVSRKTGADKRTSAFLFGNKTAASKQKKEWKRAQSGGAIR</sequence>
<keyword evidence="1" id="KW-0812">Transmembrane</keyword>
<dbReference type="STRING" id="50990.A0A4Y7QAY1"/>
<protein>
    <submittedName>
        <fullName evidence="2">Uncharacterized protein</fullName>
    </submittedName>
</protein>
<dbReference type="Proteomes" id="UP000294933">
    <property type="component" value="Unassembled WGS sequence"/>
</dbReference>
<gene>
    <name evidence="2" type="ORF">BD410DRAFT_59676</name>
</gene>
<dbReference type="AlphaFoldDB" id="A0A4Y7QAY1"/>
<proteinExistence type="predicted"/>
<name>A0A4Y7QAY1_9AGAM</name>
<keyword evidence="1" id="KW-0472">Membrane</keyword>
<evidence type="ECO:0000313" key="3">
    <source>
        <dbReference type="Proteomes" id="UP000294933"/>
    </source>
</evidence>
<feature type="transmembrane region" description="Helical" evidence="1">
    <location>
        <begin position="42"/>
        <end position="62"/>
    </location>
</feature>
<dbReference type="VEuPathDB" id="FungiDB:BD410DRAFT_59676"/>
<dbReference type="PANTHER" id="PTHR39605">
    <property type="entry name" value="MAJOR FACILITATOR SUPERFAMILY (MFS) PROFILE DOMAIN-CONTAINING PROTEIN"/>
    <property type="match status" value="1"/>
</dbReference>
<organism evidence="2 3">
    <name type="scientific">Rickenella mellea</name>
    <dbReference type="NCBI Taxonomy" id="50990"/>
    <lineage>
        <taxon>Eukaryota</taxon>
        <taxon>Fungi</taxon>
        <taxon>Dikarya</taxon>
        <taxon>Basidiomycota</taxon>
        <taxon>Agaricomycotina</taxon>
        <taxon>Agaricomycetes</taxon>
        <taxon>Hymenochaetales</taxon>
        <taxon>Rickenellaceae</taxon>
        <taxon>Rickenella</taxon>
    </lineage>
</organism>
<keyword evidence="1" id="KW-1133">Transmembrane helix</keyword>
<feature type="transmembrane region" description="Helical" evidence="1">
    <location>
        <begin position="106"/>
        <end position="127"/>
    </location>
</feature>
<dbReference type="EMBL" id="ML170165">
    <property type="protein sequence ID" value="TDL24754.1"/>
    <property type="molecule type" value="Genomic_DNA"/>
</dbReference>